<protein>
    <submittedName>
        <fullName evidence="1">Uncharacterized protein</fullName>
    </submittedName>
</protein>
<name>A0ABU5CAC8_9BACI</name>
<dbReference type="Proteomes" id="UP001281447">
    <property type="component" value="Unassembled WGS sequence"/>
</dbReference>
<proteinExistence type="predicted"/>
<dbReference type="EMBL" id="JAWDIP010000004">
    <property type="protein sequence ID" value="MDY0396284.1"/>
    <property type="molecule type" value="Genomic_DNA"/>
</dbReference>
<reference evidence="1 2" key="1">
    <citation type="submission" date="2023-10" db="EMBL/GenBank/DDBJ databases">
        <title>Virgibacillus halophilus 5B73C genome.</title>
        <authorList>
            <person name="Miliotis G."/>
            <person name="Sengupta P."/>
            <person name="Hameed A."/>
            <person name="Chuvochina M."/>
            <person name="Mcdonagh F."/>
            <person name="Simpson A.C."/>
            <person name="Singh N.K."/>
            <person name="Rekha P.D."/>
            <person name="Raman K."/>
            <person name="Hugenholtz P."/>
            <person name="Venkateswaran K."/>
        </authorList>
    </citation>
    <scope>NUCLEOTIDE SEQUENCE [LARGE SCALE GENOMIC DNA]</scope>
    <source>
        <strain evidence="1 2">5B73C</strain>
    </source>
</reference>
<evidence type="ECO:0000313" key="2">
    <source>
        <dbReference type="Proteomes" id="UP001281447"/>
    </source>
</evidence>
<evidence type="ECO:0000313" key="1">
    <source>
        <dbReference type="EMBL" id="MDY0396284.1"/>
    </source>
</evidence>
<keyword evidence="2" id="KW-1185">Reference proteome</keyword>
<sequence length="72" mass="8150">MVTVRGGQATPIEYVMAKVLSHEEIIPIDEVMPKGISQDEYFHAQLQMMESSQEAATVVAYKAAKKTYRYQL</sequence>
<gene>
    <name evidence="1" type="ORF">RWE15_20430</name>
</gene>
<accession>A0ABU5CAC8</accession>
<organism evidence="1 2">
    <name type="scientific">Tigheibacillus halophilus</name>
    <dbReference type="NCBI Taxonomy" id="361280"/>
    <lineage>
        <taxon>Bacteria</taxon>
        <taxon>Bacillati</taxon>
        <taxon>Bacillota</taxon>
        <taxon>Bacilli</taxon>
        <taxon>Bacillales</taxon>
        <taxon>Bacillaceae</taxon>
        <taxon>Tigheibacillus</taxon>
    </lineage>
</organism>
<comment type="caution">
    <text evidence="1">The sequence shown here is derived from an EMBL/GenBank/DDBJ whole genome shotgun (WGS) entry which is preliminary data.</text>
</comment>